<keyword evidence="2" id="KW-1185">Reference proteome</keyword>
<dbReference type="EMBL" id="CAJVQC010006689">
    <property type="protein sequence ID" value="CAG8569886.1"/>
    <property type="molecule type" value="Genomic_DNA"/>
</dbReference>
<name>A0ACA9MA25_9GLOM</name>
<sequence>MDEVCLDKLNDVLCGFEEITVLLSRNTYVTISLIYPAIFTLVKTLKLSLQQSYIELASTDMSKLAIPDSVKEIIDDTKDIGKYQ</sequence>
<protein>
    <submittedName>
        <fullName evidence="1">2999_t:CDS:1</fullName>
    </submittedName>
</protein>
<organism evidence="1 2">
    <name type="scientific">Racocetra persica</name>
    <dbReference type="NCBI Taxonomy" id="160502"/>
    <lineage>
        <taxon>Eukaryota</taxon>
        <taxon>Fungi</taxon>
        <taxon>Fungi incertae sedis</taxon>
        <taxon>Mucoromycota</taxon>
        <taxon>Glomeromycotina</taxon>
        <taxon>Glomeromycetes</taxon>
        <taxon>Diversisporales</taxon>
        <taxon>Gigasporaceae</taxon>
        <taxon>Racocetra</taxon>
    </lineage>
</organism>
<reference evidence="1" key="1">
    <citation type="submission" date="2021-06" db="EMBL/GenBank/DDBJ databases">
        <authorList>
            <person name="Kallberg Y."/>
            <person name="Tangrot J."/>
            <person name="Rosling A."/>
        </authorList>
    </citation>
    <scope>NUCLEOTIDE SEQUENCE</scope>
    <source>
        <strain evidence="1">MA461A</strain>
    </source>
</reference>
<proteinExistence type="predicted"/>
<gene>
    <name evidence="1" type="ORF">RPERSI_LOCUS4709</name>
</gene>
<dbReference type="Proteomes" id="UP000789920">
    <property type="component" value="Unassembled WGS sequence"/>
</dbReference>
<evidence type="ECO:0000313" key="1">
    <source>
        <dbReference type="EMBL" id="CAG8569886.1"/>
    </source>
</evidence>
<accession>A0ACA9MA25</accession>
<evidence type="ECO:0000313" key="2">
    <source>
        <dbReference type="Proteomes" id="UP000789920"/>
    </source>
</evidence>
<comment type="caution">
    <text evidence="1">The sequence shown here is derived from an EMBL/GenBank/DDBJ whole genome shotgun (WGS) entry which is preliminary data.</text>
</comment>
<feature type="non-terminal residue" evidence="1">
    <location>
        <position position="84"/>
    </location>
</feature>